<dbReference type="PANTHER" id="PTHR12526:SF637">
    <property type="entry name" value="GLYCOSYLTRANSFERASE EPSF-RELATED"/>
    <property type="match status" value="1"/>
</dbReference>
<evidence type="ECO:0000259" key="1">
    <source>
        <dbReference type="Pfam" id="PF00534"/>
    </source>
</evidence>
<dbReference type="EMBL" id="BARS01030845">
    <property type="protein sequence ID" value="GAG26276.1"/>
    <property type="molecule type" value="Genomic_DNA"/>
</dbReference>
<gene>
    <name evidence="2" type="ORF">S01H1_48053</name>
</gene>
<reference evidence="2" key="1">
    <citation type="journal article" date="2014" name="Front. Microbiol.">
        <title>High frequency of phylogenetically diverse reductive dehalogenase-homologous genes in deep subseafloor sedimentary metagenomes.</title>
        <authorList>
            <person name="Kawai M."/>
            <person name="Futagami T."/>
            <person name="Toyoda A."/>
            <person name="Takaki Y."/>
            <person name="Nishi S."/>
            <person name="Hori S."/>
            <person name="Arai W."/>
            <person name="Tsubouchi T."/>
            <person name="Morono Y."/>
            <person name="Uchiyama I."/>
            <person name="Ito T."/>
            <person name="Fujiyama A."/>
            <person name="Inagaki F."/>
            <person name="Takami H."/>
        </authorList>
    </citation>
    <scope>NUCLEOTIDE SEQUENCE</scope>
    <source>
        <strain evidence="2">Expedition CK06-06</strain>
    </source>
</reference>
<sequence length="225" mass="24947">MGLKNPIAIIPNGISLGPFEKARCSDPFQKRTDKKTILFIGRIHPIKGLKHLLIAWARIKNQFSGWELVIAGPDDDNHLLELQQVARDNQLEDSVIFRQSVYGKEKEELLHSAALFVLPSFSEGFSMVLLEAMASRLPVVISSSAGCPEVVPARAGLLAEPNANSFEQVLAEVLAMTDEDRLQMGLNASALVKERFQWDAVAAQVINLYGWLQGTEEQPDFVHND</sequence>
<feature type="domain" description="Glycosyl transferase family 1" evidence="1">
    <location>
        <begin position="28"/>
        <end position="188"/>
    </location>
</feature>
<dbReference type="PANTHER" id="PTHR12526">
    <property type="entry name" value="GLYCOSYLTRANSFERASE"/>
    <property type="match status" value="1"/>
</dbReference>
<dbReference type="Gene3D" id="3.40.50.2000">
    <property type="entry name" value="Glycogen Phosphorylase B"/>
    <property type="match status" value="2"/>
</dbReference>
<comment type="caution">
    <text evidence="2">The sequence shown here is derived from an EMBL/GenBank/DDBJ whole genome shotgun (WGS) entry which is preliminary data.</text>
</comment>
<dbReference type="GO" id="GO:0016757">
    <property type="term" value="F:glycosyltransferase activity"/>
    <property type="evidence" value="ECO:0007669"/>
    <property type="project" value="InterPro"/>
</dbReference>
<accession>X0XMS3</accession>
<dbReference type="SUPFAM" id="SSF53756">
    <property type="entry name" value="UDP-Glycosyltransferase/glycogen phosphorylase"/>
    <property type="match status" value="1"/>
</dbReference>
<dbReference type="AlphaFoldDB" id="X0XMS3"/>
<evidence type="ECO:0000313" key="2">
    <source>
        <dbReference type="EMBL" id="GAG26276.1"/>
    </source>
</evidence>
<proteinExistence type="predicted"/>
<dbReference type="Pfam" id="PF00534">
    <property type="entry name" value="Glycos_transf_1"/>
    <property type="match status" value="1"/>
</dbReference>
<protein>
    <recommendedName>
        <fullName evidence="1">Glycosyl transferase family 1 domain-containing protein</fullName>
    </recommendedName>
</protein>
<dbReference type="InterPro" id="IPR001296">
    <property type="entry name" value="Glyco_trans_1"/>
</dbReference>
<name>X0XMS3_9ZZZZ</name>
<organism evidence="2">
    <name type="scientific">marine sediment metagenome</name>
    <dbReference type="NCBI Taxonomy" id="412755"/>
    <lineage>
        <taxon>unclassified sequences</taxon>
        <taxon>metagenomes</taxon>
        <taxon>ecological metagenomes</taxon>
    </lineage>
</organism>